<evidence type="ECO:0000256" key="7">
    <source>
        <dbReference type="ARBA" id="ARBA00023157"/>
    </source>
</evidence>
<evidence type="ECO:0000256" key="4">
    <source>
        <dbReference type="ARBA" id="ARBA00022514"/>
    </source>
</evidence>
<dbReference type="CTD" id="100192217"/>
<dbReference type="Gene3D" id="2.40.50.40">
    <property type="match status" value="1"/>
</dbReference>
<dbReference type="GO" id="GO:0008009">
    <property type="term" value="F:chemokine activity"/>
    <property type="evidence" value="ECO:0007669"/>
    <property type="project" value="InterPro"/>
</dbReference>
<dbReference type="GO" id="GO:0006955">
    <property type="term" value="P:immune response"/>
    <property type="evidence" value="ECO:0007669"/>
    <property type="project" value="InterPro"/>
</dbReference>
<sequence length="101" mass="11359">MAQISGTALTLLLVLTVSLFCQNATALACCRKYTKGEIPFTRIRGYSIQTVRTFCNIDAIIFHTSIGRNVCADPSQNWVMETIHKLKDKVRAMTKKQAKHQ</sequence>
<reference evidence="11" key="2">
    <citation type="submission" date="2025-08" db="UniProtKB">
        <authorList>
            <consortium name="Ensembl"/>
        </authorList>
    </citation>
    <scope>IDENTIFICATION</scope>
</reference>
<feature type="domain" description="Chemokine interleukin-8-like" evidence="10">
    <location>
        <begin position="26"/>
        <end position="86"/>
    </location>
</feature>
<evidence type="ECO:0000313" key="11">
    <source>
        <dbReference type="Ensembl" id="ENSPNAP00000033313.1"/>
    </source>
</evidence>
<evidence type="ECO:0000256" key="9">
    <source>
        <dbReference type="RuleBase" id="RU361150"/>
    </source>
</evidence>
<organism evidence="11 12">
    <name type="scientific">Pygocentrus nattereri</name>
    <name type="common">Red-bellied piranha</name>
    <dbReference type="NCBI Taxonomy" id="42514"/>
    <lineage>
        <taxon>Eukaryota</taxon>
        <taxon>Metazoa</taxon>
        <taxon>Chordata</taxon>
        <taxon>Craniata</taxon>
        <taxon>Vertebrata</taxon>
        <taxon>Euteleostomi</taxon>
        <taxon>Actinopterygii</taxon>
        <taxon>Neopterygii</taxon>
        <taxon>Teleostei</taxon>
        <taxon>Ostariophysi</taxon>
        <taxon>Characiformes</taxon>
        <taxon>Characoidei</taxon>
        <taxon>Pygocentrus</taxon>
    </lineage>
</organism>
<keyword evidence="12" id="KW-1185">Reference proteome</keyword>
<dbReference type="InterPro" id="IPR000827">
    <property type="entry name" value="Chemokine_CC_CS"/>
</dbReference>
<comment type="subcellular location">
    <subcellularLocation>
        <location evidence="1 9">Secreted</location>
    </subcellularLocation>
</comment>
<comment type="similarity">
    <text evidence="2 9">Belongs to the intercrine beta (chemokine CC) family.</text>
</comment>
<dbReference type="Pfam" id="PF00048">
    <property type="entry name" value="IL8"/>
    <property type="match status" value="1"/>
</dbReference>
<evidence type="ECO:0000256" key="2">
    <source>
        <dbReference type="ARBA" id="ARBA00010868"/>
    </source>
</evidence>
<feature type="signal peptide" evidence="9">
    <location>
        <begin position="1"/>
        <end position="26"/>
    </location>
</feature>
<dbReference type="PANTHER" id="PTHR12015:SF190">
    <property type="entry name" value="C-C MOTIF CHEMOKINE"/>
    <property type="match status" value="1"/>
</dbReference>
<dbReference type="PANTHER" id="PTHR12015">
    <property type="entry name" value="SMALL INDUCIBLE CYTOKINE A"/>
    <property type="match status" value="1"/>
</dbReference>
<evidence type="ECO:0000259" key="10">
    <source>
        <dbReference type="SMART" id="SM00199"/>
    </source>
</evidence>
<proteinExistence type="inferred from homology"/>
<feature type="chain" id="PRO_5017105692" description="C-C motif chemokine" evidence="9">
    <location>
        <begin position="27"/>
        <end position="101"/>
    </location>
</feature>
<dbReference type="AlphaFoldDB" id="A0A3B4EC86"/>
<dbReference type="OMA" id="YPHCCRG"/>
<dbReference type="PROSITE" id="PS00472">
    <property type="entry name" value="SMALL_CYTOKINES_CC"/>
    <property type="match status" value="1"/>
</dbReference>
<evidence type="ECO:0000313" key="12">
    <source>
        <dbReference type="Proteomes" id="UP001501920"/>
    </source>
</evidence>
<keyword evidence="8" id="KW-0395">Inflammatory response</keyword>
<dbReference type="Proteomes" id="UP001501920">
    <property type="component" value="Chromosome 19"/>
</dbReference>
<reference evidence="11" key="3">
    <citation type="submission" date="2025-09" db="UniProtKB">
        <authorList>
            <consortium name="Ensembl"/>
        </authorList>
    </citation>
    <scope>IDENTIFICATION</scope>
</reference>
<dbReference type="SUPFAM" id="SSF54117">
    <property type="entry name" value="Interleukin 8-like chemokines"/>
    <property type="match status" value="1"/>
</dbReference>
<dbReference type="OrthoDB" id="8870994at2759"/>
<dbReference type="GeneID" id="108428287"/>
<dbReference type="SMART" id="SM00199">
    <property type="entry name" value="SCY"/>
    <property type="match status" value="1"/>
</dbReference>
<protein>
    <recommendedName>
        <fullName evidence="9">C-C motif chemokine</fullName>
    </recommendedName>
</protein>
<evidence type="ECO:0000256" key="6">
    <source>
        <dbReference type="ARBA" id="ARBA00022729"/>
    </source>
</evidence>
<keyword evidence="5 9" id="KW-0964">Secreted</keyword>
<keyword evidence="7" id="KW-1015">Disulfide bond</keyword>
<dbReference type="InterPro" id="IPR036048">
    <property type="entry name" value="Interleukin_8-like_sf"/>
</dbReference>
<dbReference type="GeneTree" id="ENSGT00990000204320"/>
<name>A0A3B4EC86_PYGNA</name>
<dbReference type="RefSeq" id="XP_017554661.1">
    <property type="nucleotide sequence ID" value="XM_017699172.2"/>
</dbReference>
<evidence type="ECO:0000256" key="1">
    <source>
        <dbReference type="ARBA" id="ARBA00004613"/>
    </source>
</evidence>
<dbReference type="FunFam" id="2.40.50.40:FF:000012">
    <property type="entry name" value="C-C motif chemokine"/>
    <property type="match status" value="1"/>
</dbReference>
<dbReference type="GO" id="GO:0006954">
    <property type="term" value="P:inflammatory response"/>
    <property type="evidence" value="ECO:0007669"/>
    <property type="project" value="UniProtKB-KW"/>
</dbReference>
<keyword evidence="4 9" id="KW-0202">Cytokine</keyword>
<dbReference type="InterPro" id="IPR001811">
    <property type="entry name" value="Chemokine_IL8-like_dom"/>
</dbReference>
<accession>A0A3B4EC86</accession>
<evidence type="ECO:0000256" key="8">
    <source>
        <dbReference type="ARBA" id="ARBA00023198"/>
    </source>
</evidence>
<evidence type="ECO:0000256" key="5">
    <source>
        <dbReference type="ARBA" id="ARBA00022525"/>
    </source>
</evidence>
<keyword evidence="6 9" id="KW-0732">Signal</keyword>
<evidence type="ECO:0000256" key="3">
    <source>
        <dbReference type="ARBA" id="ARBA00022500"/>
    </source>
</evidence>
<dbReference type="GO" id="GO:0005615">
    <property type="term" value="C:extracellular space"/>
    <property type="evidence" value="ECO:0007669"/>
    <property type="project" value="UniProtKB-KW"/>
</dbReference>
<keyword evidence="3 9" id="KW-0145">Chemotaxis</keyword>
<dbReference type="Ensembl" id="ENSPNAT00000037865.2">
    <property type="protein sequence ID" value="ENSPNAP00000033313.1"/>
    <property type="gene ID" value="ENSPNAG00000021846.2"/>
</dbReference>
<dbReference type="InterPro" id="IPR039809">
    <property type="entry name" value="Chemokine_b/g/d"/>
</dbReference>
<reference evidence="11 12" key="1">
    <citation type="submission" date="2020-10" db="EMBL/GenBank/DDBJ databases">
        <title>Pygocentrus nattereri (red-bellied piranha) genome, fPygNat1, primary haplotype.</title>
        <authorList>
            <person name="Myers G."/>
            <person name="Meyer A."/>
            <person name="Karagic N."/>
            <person name="Pippel M."/>
            <person name="Winkler S."/>
            <person name="Tracey A."/>
            <person name="Wood J."/>
            <person name="Formenti G."/>
            <person name="Howe K."/>
            <person name="Fedrigo O."/>
            <person name="Jarvis E.D."/>
        </authorList>
    </citation>
    <scope>NUCLEOTIDE SEQUENCE [LARGE SCALE GENOMIC DNA]</scope>
</reference>